<dbReference type="PROSITE" id="PS50110">
    <property type="entry name" value="RESPONSE_REGULATORY"/>
    <property type="match status" value="1"/>
</dbReference>
<dbReference type="PROSITE" id="PS50045">
    <property type="entry name" value="SIGMA54_INTERACT_4"/>
    <property type="match status" value="1"/>
</dbReference>
<evidence type="ECO:0000256" key="9">
    <source>
        <dbReference type="ARBA" id="ARBA00023015"/>
    </source>
</evidence>
<dbReference type="InterPro" id="IPR002078">
    <property type="entry name" value="Sigma_54_int"/>
</dbReference>
<dbReference type="FunFam" id="3.40.50.300:FF:000006">
    <property type="entry name" value="DNA-binding transcriptional regulator NtrC"/>
    <property type="match status" value="1"/>
</dbReference>
<dbReference type="GO" id="GO:0006355">
    <property type="term" value="P:regulation of DNA-templated transcription"/>
    <property type="evidence" value="ECO:0007669"/>
    <property type="project" value="InterPro"/>
</dbReference>
<evidence type="ECO:0000256" key="10">
    <source>
        <dbReference type="ARBA" id="ARBA00023125"/>
    </source>
</evidence>
<dbReference type="InterPro" id="IPR009057">
    <property type="entry name" value="Homeodomain-like_sf"/>
</dbReference>
<keyword evidence="4 16" id="KW-0678">Repressor</keyword>
<dbReference type="SMART" id="SM00448">
    <property type="entry name" value="REC"/>
    <property type="match status" value="1"/>
</dbReference>
<dbReference type="RefSeq" id="WP_184002863.1">
    <property type="nucleotide sequence ID" value="NZ_BAABIF010000013.1"/>
</dbReference>
<dbReference type="CDD" id="cd00009">
    <property type="entry name" value="AAA"/>
    <property type="match status" value="1"/>
</dbReference>
<protein>
    <recommendedName>
        <fullName evidence="2 16">DNA-binding transcriptional regulator NtrC</fullName>
    </recommendedName>
    <alternativeName>
        <fullName evidence="16">Nitrogen regulation protein NR(I)</fullName>
    </alternativeName>
</protein>
<keyword evidence="9 16" id="KW-0805">Transcription regulation</keyword>
<evidence type="ECO:0000259" key="17">
    <source>
        <dbReference type="PROSITE" id="PS50045"/>
    </source>
</evidence>
<dbReference type="SUPFAM" id="SSF52172">
    <property type="entry name" value="CheY-like"/>
    <property type="match status" value="1"/>
</dbReference>
<dbReference type="PROSITE" id="PS00676">
    <property type="entry name" value="SIGMA54_INTERACT_2"/>
    <property type="match status" value="1"/>
</dbReference>
<evidence type="ECO:0000313" key="19">
    <source>
        <dbReference type="EMBL" id="MBB5718805.1"/>
    </source>
</evidence>
<dbReference type="InterPro" id="IPR002197">
    <property type="entry name" value="HTH_Fis"/>
</dbReference>
<evidence type="ECO:0000313" key="20">
    <source>
        <dbReference type="Proteomes" id="UP000554342"/>
    </source>
</evidence>
<keyword evidence="6 16" id="KW-0547">Nucleotide-binding</keyword>
<gene>
    <name evidence="16" type="primary">ntrC</name>
    <name evidence="19" type="ORF">FHR23_001728</name>
</gene>
<dbReference type="Pfam" id="PF00158">
    <property type="entry name" value="Sigma54_activat"/>
    <property type="match status" value="1"/>
</dbReference>
<sequence>MSGDLLLVDDDAAIRTVIVTSLRRAGFDIRVASSLAEMERELKRARPDLLITDVVLPDGDGLDRAAALTESDPGLPIIVLSAKNTLSTAVRANEVGAFEYLPKPFDLDALTAAVRGALDRSVGDAEEQETFAEDAVPLIGRSPAMQEVYRIIARMVSNDLTVLVTGESGTGKELVAHAIHDLGHRRREPFIALNMAAIPRELIEAELFGHERGAFTGAQARVAGKFEQASGGTLFLDEIGDMPMEAQTRLLRVLQSGEFTTVGGARTIRADVRIIAATNKDLHQRVEAGQFREDLFYRLNVVPINLPALRDRRQDIALLARHFLDRAAEEGLPRKRIDPAALSLLEEHGWPGNVRELQNVMRRIAVLGRDDVIDAEEIAAMLGAGEGGSAVEPLLPTKNIADAVRAHLRHIERENPALLSNGGLYDHMIAQVERPLIETMLARHDDNQLRTAQALGINRNTLRKRLDLLGIEAGKRAETKD</sequence>
<dbReference type="InterPro" id="IPR027417">
    <property type="entry name" value="P-loop_NTPase"/>
</dbReference>
<dbReference type="InterPro" id="IPR025943">
    <property type="entry name" value="Sigma_54_int_dom_ATP-bd_2"/>
</dbReference>
<dbReference type="InterPro" id="IPR058031">
    <property type="entry name" value="AAA_lid_NorR"/>
</dbReference>
<comment type="function">
    <text evidence="14 16">Member of the two-component regulatory system NtrB/NtrC, which controls expression of the nitrogen-regulated (ntr) genes in response to nitrogen limitation. Phosphorylated NtrC binds directly to DNA and stimulates the formation of open promoter-sigma54-RNA polymerase complexes.</text>
</comment>
<evidence type="ECO:0000256" key="4">
    <source>
        <dbReference type="ARBA" id="ARBA00022491"/>
    </source>
</evidence>
<dbReference type="InterPro" id="IPR025944">
    <property type="entry name" value="Sigma_54_int_dom_CS"/>
</dbReference>
<dbReference type="InterPro" id="IPR025662">
    <property type="entry name" value="Sigma_54_int_dom_ATP-bd_1"/>
</dbReference>
<dbReference type="GO" id="GO:0005524">
    <property type="term" value="F:ATP binding"/>
    <property type="evidence" value="ECO:0007669"/>
    <property type="project" value="UniProtKB-KW"/>
</dbReference>
<dbReference type="InterPro" id="IPR003593">
    <property type="entry name" value="AAA+_ATPase"/>
</dbReference>
<proteinExistence type="predicted"/>
<dbReference type="PROSITE" id="PS00688">
    <property type="entry name" value="SIGMA54_INTERACT_3"/>
    <property type="match status" value="1"/>
</dbReference>
<dbReference type="GO" id="GO:0005737">
    <property type="term" value="C:cytoplasm"/>
    <property type="evidence" value="ECO:0007669"/>
    <property type="project" value="UniProtKB-SubCell"/>
</dbReference>
<evidence type="ECO:0000256" key="15">
    <source>
        <dbReference type="PROSITE-ProRule" id="PRU00169"/>
    </source>
</evidence>
<evidence type="ECO:0000256" key="11">
    <source>
        <dbReference type="ARBA" id="ARBA00023159"/>
    </source>
</evidence>
<keyword evidence="10 16" id="KW-0238">DNA-binding</keyword>
<dbReference type="Pfam" id="PF25601">
    <property type="entry name" value="AAA_lid_14"/>
    <property type="match status" value="1"/>
</dbReference>
<dbReference type="NCBIfam" id="TIGR01818">
    <property type="entry name" value="ntrC"/>
    <property type="match status" value="1"/>
</dbReference>
<keyword evidence="20" id="KW-1185">Reference proteome</keyword>
<name>A0A840YYX7_9SPHN</name>
<dbReference type="SMART" id="SM00382">
    <property type="entry name" value="AAA"/>
    <property type="match status" value="1"/>
</dbReference>
<evidence type="ECO:0000256" key="2">
    <source>
        <dbReference type="ARBA" id="ARBA00019059"/>
    </source>
</evidence>
<dbReference type="Gene3D" id="3.40.50.300">
    <property type="entry name" value="P-loop containing nucleotide triphosphate hydrolases"/>
    <property type="match status" value="1"/>
</dbReference>
<dbReference type="PRINTS" id="PR01590">
    <property type="entry name" value="HTHFIS"/>
</dbReference>
<dbReference type="GO" id="GO:0006808">
    <property type="term" value="P:regulation of nitrogen utilization"/>
    <property type="evidence" value="ECO:0007669"/>
    <property type="project" value="UniProtKB-UniRule"/>
</dbReference>
<feature type="domain" description="Sigma-54 factor interaction" evidence="17">
    <location>
        <begin position="138"/>
        <end position="366"/>
    </location>
</feature>
<dbReference type="Pfam" id="PF00072">
    <property type="entry name" value="Response_reg"/>
    <property type="match status" value="1"/>
</dbReference>
<evidence type="ECO:0000256" key="16">
    <source>
        <dbReference type="RuleBase" id="RU365013"/>
    </source>
</evidence>
<dbReference type="Gene3D" id="1.10.8.60">
    <property type="match status" value="1"/>
</dbReference>
<feature type="domain" description="Response regulatory" evidence="18">
    <location>
        <begin position="4"/>
        <end position="118"/>
    </location>
</feature>
<evidence type="ECO:0000256" key="7">
    <source>
        <dbReference type="ARBA" id="ARBA00022840"/>
    </source>
</evidence>
<dbReference type="Gene3D" id="3.40.50.2300">
    <property type="match status" value="1"/>
</dbReference>
<evidence type="ECO:0000256" key="14">
    <source>
        <dbReference type="ARBA" id="ARBA00043886"/>
    </source>
</evidence>
<dbReference type="GO" id="GO:0000156">
    <property type="term" value="F:phosphorelay response regulator activity"/>
    <property type="evidence" value="ECO:0007669"/>
    <property type="project" value="UniProtKB-UniRule"/>
</dbReference>
<feature type="modified residue" description="4-aspartylphosphate" evidence="15">
    <location>
        <position position="53"/>
    </location>
</feature>
<reference evidence="19 20" key="1">
    <citation type="submission" date="2020-08" db="EMBL/GenBank/DDBJ databases">
        <title>Genomic Encyclopedia of Type Strains, Phase IV (KMG-IV): sequencing the most valuable type-strain genomes for metagenomic binning, comparative biology and taxonomic classification.</title>
        <authorList>
            <person name="Goeker M."/>
        </authorList>
    </citation>
    <scope>NUCLEOTIDE SEQUENCE [LARGE SCALE GENOMIC DNA]</scope>
    <source>
        <strain evidence="19 20">DSM 27203</strain>
    </source>
</reference>
<keyword evidence="8 16" id="KW-0902">Two-component regulatory system</keyword>
<dbReference type="InterPro" id="IPR011006">
    <property type="entry name" value="CheY-like_superfamily"/>
</dbReference>
<dbReference type="Gene3D" id="1.10.10.60">
    <property type="entry name" value="Homeodomain-like"/>
    <property type="match status" value="1"/>
</dbReference>
<dbReference type="GO" id="GO:0043565">
    <property type="term" value="F:sequence-specific DNA binding"/>
    <property type="evidence" value="ECO:0007669"/>
    <property type="project" value="InterPro"/>
</dbReference>
<dbReference type="PANTHER" id="PTHR32071:SF95">
    <property type="entry name" value="DNA-BINDING TRANSCRIPTIONAL REGULATOR NTRC"/>
    <property type="match status" value="1"/>
</dbReference>
<comment type="subcellular location">
    <subcellularLocation>
        <location evidence="1 16">Cytoplasm</location>
    </subcellularLocation>
</comment>
<organism evidence="19 20">
    <name type="scientific">Stakelama sediminis</name>
    <dbReference type="NCBI Taxonomy" id="463200"/>
    <lineage>
        <taxon>Bacteria</taxon>
        <taxon>Pseudomonadati</taxon>
        <taxon>Pseudomonadota</taxon>
        <taxon>Alphaproteobacteria</taxon>
        <taxon>Sphingomonadales</taxon>
        <taxon>Sphingomonadaceae</taxon>
        <taxon>Stakelama</taxon>
    </lineage>
</organism>
<evidence type="ECO:0000256" key="5">
    <source>
        <dbReference type="ARBA" id="ARBA00022553"/>
    </source>
</evidence>
<evidence type="ECO:0000256" key="13">
    <source>
        <dbReference type="ARBA" id="ARBA00023231"/>
    </source>
</evidence>
<evidence type="ECO:0000256" key="3">
    <source>
        <dbReference type="ARBA" id="ARBA00022490"/>
    </source>
</evidence>
<keyword evidence="3 16" id="KW-0963">Cytoplasm</keyword>
<evidence type="ECO:0000256" key="12">
    <source>
        <dbReference type="ARBA" id="ARBA00023163"/>
    </source>
</evidence>
<dbReference type="SUPFAM" id="SSF52540">
    <property type="entry name" value="P-loop containing nucleoside triphosphate hydrolases"/>
    <property type="match status" value="1"/>
</dbReference>
<dbReference type="Pfam" id="PF02954">
    <property type="entry name" value="HTH_8"/>
    <property type="match status" value="1"/>
</dbReference>
<comment type="caution">
    <text evidence="19">The sequence shown here is derived from an EMBL/GenBank/DDBJ whole genome shotgun (WGS) entry which is preliminary data.</text>
</comment>
<evidence type="ECO:0000256" key="8">
    <source>
        <dbReference type="ARBA" id="ARBA00023012"/>
    </source>
</evidence>
<keyword evidence="13 16" id="KW-0535">Nitrogen fixation</keyword>
<dbReference type="InterPro" id="IPR010114">
    <property type="entry name" value="Transcript_reg_NtrC"/>
</dbReference>
<accession>A0A840YYX7</accession>
<dbReference type="PROSITE" id="PS00675">
    <property type="entry name" value="SIGMA54_INTERACT_1"/>
    <property type="match status" value="1"/>
</dbReference>
<evidence type="ECO:0000256" key="6">
    <source>
        <dbReference type="ARBA" id="ARBA00022741"/>
    </source>
</evidence>
<dbReference type="PANTHER" id="PTHR32071">
    <property type="entry name" value="TRANSCRIPTIONAL REGULATORY PROTEIN"/>
    <property type="match status" value="1"/>
</dbReference>
<evidence type="ECO:0000259" key="18">
    <source>
        <dbReference type="PROSITE" id="PS50110"/>
    </source>
</evidence>
<keyword evidence="7 16" id="KW-0067">ATP-binding</keyword>
<keyword evidence="5 15" id="KW-0597">Phosphoprotein</keyword>
<dbReference type="AlphaFoldDB" id="A0A840YYX7"/>
<dbReference type="Proteomes" id="UP000554342">
    <property type="component" value="Unassembled WGS sequence"/>
</dbReference>
<dbReference type="SUPFAM" id="SSF46689">
    <property type="entry name" value="Homeodomain-like"/>
    <property type="match status" value="1"/>
</dbReference>
<dbReference type="EMBL" id="JACIJI010000002">
    <property type="protein sequence ID" value="MBB5718805.1"/>
    <property type="molecule type" value="Genomic_DNA"/>
</dbReference>
<keyword evidence="11 16" id="KW-0010">Activator</keyword>
<dbReference type="InterPro" id="IPR001789">
    <property type="entry name" value="Sig_transdc_resp-reg_receiver"/>
</dbReference>
<evidence type="ECO:0000256" key="1">
    <source>
        <dbReference type="ARBA" id="ARBA00004496"/>
    </source>
</evidence>
<keyword evidence="12 16" id="KW-0804">Transcription</keyword>